<proteinExistence type="predicted"/>
<dbReference type="Proteomes" id="UP000660265">
    <property type="component" value="Unassembled WGS sequence"/>
</dbReference>
<protein>
    <submittedName>
        <fullName evidence="1">Uncharacterized protein</fullName>
    </submittedName>
</protein>
<organism evidence="1 2">
    <name type="scientific">Streptomyces camponoticapitis</name>
    <dbReference type="NCBI Taxonomy" id="1616125"/>
    <lineage>
        <taxon>Bacteria</taxon>
        <taxon>Bacillati</taxon>
        <taxon>Actinomycetota</taxon>
        <taxon>Actinomycetes</taxon>
        <taxon>Kitasatosporales</taxon>
        <taxon>Streptomycetaceae</taxon>
        <taxon>Streptomyces</taxon>
    </lineage>
</organism>
<accession>A0ABQ2E5A3</accession>
<evidence type="ECO:0000313" key="2">
    <source>
        <dbReference type="Proteomes" id="UP000660265"/>
    </source>
</evidence>
<evidence type="ECO:0000313" key="1">
    <source>
        <dbReference type="EMBL" id="GGJ96491.1"/>
    </source>
</evidence>
<comment type="caution">
    <text evidence="1">The sequence shown here is derived from an EMBL/GenBank/DDBJ whole genome shotgun (WGS) entry which is preliminary data.</text>
</comment>
<reference evidence="2" key="1">
    <citation type="journal article" date="2019" name="Int. J. Syst. Evol. Microbiol.">
        <title>The Global Catalogue of Microorganisms (GCM) 10K type strain sequencing project: providing services to taxonomists for standard genome sequencing and annotation.</title>
        <authorList>
            <consortium name="The Broad Institute Genomics Platform"/>
            <consortium name="The Broad Institute Genome Sequencing Center for Infectious Disease"/>
            <person name="Wu L."/>
            <person name="Ma J."/>
        </authorList>
    </citation>
    <scope>NUCLEOTIDE SEQUENCE [LARGE SCALE GENOMIC DNA]</scope>
    <source>
        <strain evidence="2">CGMCC 4.7275</strain>
    </source>
</reference>
<dbReference type="EMBL" id="BMMV01000008">
    <property type="protein sequence ID" value="GGJ96491.1"/>
    <property type="molecule type" value="Genomic_DNA"/>
</dbReference>
<sequence>MTSTPGVTRILRTQSISTVLVRSQTVTGQAARLPVPPAALATLAPAPEREPVVSSTVMNTCPF</sequence>
<gene>
    <name evidence="1" type="ORF">GCM10011583_30040</name>
</gene>
<keyword evidence="2" id="KW-1185">Reference proteome</keyword>
<name>A0ABQ2E5A3_9ACTN</name>